<comment type="caution">
    <text evidence="8">The sequence shown here is derived from an EMBL/GenBank/DDBJ whole genome shotgun (WGS) entry which is preliminary data.</text>
</comment>
<comment type="similarity">
    <text evidence="2">Belongs to the FPP/GGPP synthase family.</text>
</comment>
<evidence type="ECO:0000313" key="9">
    <source>
        <dbReference type="Proteomes" id="UP000654075"/>
    </source>
</evidence>
<dbReference type="InterPro" id="IPR008949">
    <property type="entry name" value="Isoprenoid_synthase_dom_sf"/>
</dbReference>
<evidence type="ECO:0000256" key="5">
    <source>
        <dbReference type="ARBA" id="ARBA00022842"/>
    </source>
</evidence>
<dbReference type="EMBL" id="CAJNNV010001902">
    <property type="protein sequence ID" value="CAE8586072.1"/>
    <property type="molecule type" value="Genomic_DNA"/>
</dbReference>
<dbReference type="PROSITE" id="PS00723">
    <property type="entry name" value="POLYPRENYL_SYNTHASE_1"/>
    <property type="match status" value="1"/>
</dbReference>
<evidence type="ECO:0000256" key="3">
    <source>
        <dbReference type="ARBA" id="ARBA00022679"/>
    </source>
</evidence>
<keyword evidence="3" id="KW-0808">Transferase</keyword>
<dbReference type="InterPro" id="IPR033749">
    <property type="entry name" value="Polyprenyl_synt_CS"/>
</dbReference>
<feature type="region of interest" description="Disordered" evidence="7">
    <location>
        <begin position="480"/>
        <end position="504"/>
    </location>
</feature>
<dbReference type="GO" id="GO:0046872">
    <property type="term" value="F:metal ion binding"/>
    <property type="evidence" value="ECO:0007669"/>
    <property type="project" value="UniProtKB-KW"/>
</dbReference>
<dbReference type="PANTHER" id="PTHR12001:SF69">
    <property type="entry name" value="ALL TRANS-POLYPRENYL-DIPHOSPHATE SYNTHASE PDSS1"/>
    <property type="match status" value="1"/>
</dbReference>
<keyword evidence="6" id="KW-0414">Isoprene biosynthesis</keyword>
<dbReference type="AlphaFoldDB" id="A0A813DKF2"/>
<dbReference type="SUPFAM" id="SSF48576">
    <property type="entry name" value="Terpenoid synthases"/>
    <property type="match status" value="2"/>
</dbReference>
<reference evidence="8" key="1">
    <citation type="submission" date="2021-02" db="EMBL/GenBank/DDBJ databases">
        <authorList>
            <person name="Dougan E. K."/>
            <person name="Rhodes N."/>
            <person name="Thang M."/>
            <person name="Chan C."/>
        </authorList>
    </citation>
    <scope>NUCLEOTIDE SEQUENCE</scope>
</reference>
<sequence>MMPVFRSGRQWQRQRGTFCQLRAALRLPALLLLSAVMALGFAGADLAGGAFHGMAWLEPLVSLMGHRVGTSRRDVGLGRAASTSSATAIVEGLPGEGALPAPIFDYPPPAASLAWPRYLSWLAATVVGLQGLRRKLFGGAEAVALDPALPMSVRLELINSRRELRSRAQFAPPTFRKIMRDSADTLEEVPALLVTVAVLAGDALRKRGESLAPFRRLGEAEALLFTAGKLHLGMGADSGTMRLLGGDFLYAEGQWMLADLGSLPAIRLTSKMIRDVADGSSQGAAASEDTDSGSVSELGPERAMDVAFLRTGTYFAAVASGAAWISGQEPAIVDALRRYGTDLGNAIQIAQCREDAASQDCALWLARSAGEVLRRIEQDCSSRGGSSAAALRGMRRLAHRVERSCATSLEDIFRRQPQAKMIRGLTWAEMEVLRARLERLYVQPALDGEVGPATKTLGMGFRRDKVSDDGLEALIAAGLRSEPLSPSGPPTSWPSKEQGGPGAALKGSFRCVGQQLVEVNAMLDGAGLSEPATSQLVREEVLRLFASGGKRLRPALTLLTARALGAPDSAMKRVASLAASVEVLHSASLVHDDILDGADLRRGEPTVHTRLGERAATLVGDFLFATASVLVADLGSLPTVLLISKVVADFGRGELAQSAVRFEAVEYSMEDYLAKSFYKTASLLAAACQAAAVLSGASPDSAESESCYRFGAFVGLAFQVVDDVLDFTSTEEELGKPLLAVSVATMAPSSLKIELWPMSGAEGGQEISPIGAQALKAEAAQRLEWPSASSSTSASSTSRKEALLPVLVQQPDGSLVHACPFGYEEPQAPRTPPEISEANEALAVDWRTVWRHARRLEAAAGKSREGLMAILLFSFVAEVLLSWSHLRGAARLQLLILQTHPHSAALHPSNPSMVAAVLLAHAVYDLAYYSLGLLAAGLHLRSFGCARRSSVIPRAQGGRESWFLRRWRRGRCARWSWSLLLRLRLRGDFFFGDDRMLEVYSAWFARLALAGALVQPLLCVVAGHLSCAVMFLRLAAYGQANLYTADVRLAGSASRNLSLGAGQSRTRSSDPVAVGRRPQPMLGP</sequence>
<dbReference type="Gene3D" id="1.10.600.10">
    <property type="entry name" value="Farnesyl Diphosphate Synthase"/>
    <property type="match status" value="2"/>
</dbReference>
<evidence type="ECO:0000256" key="4">
    <source>
        <dbReference type="ARBA" id="ARBA00022723"/>
    </source>
</evidence>
<dbReference type="PROSITE" id="PS00444">
    <property type="entry name" value="POLYPRENYL_SYNTHASE_2"/>
    <property type="match status" value="1"/>
</dbReference>
<keyword evidence="9" id="KW-1185">Reference proteome</keyword>
<proteinExistence type="inferred from homology"/>
<feature type="region of interest" description="Disordered" evidence="7">
    <location>
        <begin position="1059"/>
        <end position="1084"/>
    </location>
</feature>
<organism evidence="8 9">
    <name type="scientific">Polarella glacialis</name>
    <name type="common">Dinoflagellate</name>
    <dbReference type="NCBI Taxonomy" id="89957"/>
    <lineage>
        <taxon>Eukaryota</taxon>
        <taxon>Sar</taxon>
        <taxon>Alveolata</taxon>
        <taxon>Dinophyceae</taxon>
        <taxon>Suessiales</taxon>
        <taxon>Suessiaceae</taxon>
        <taxon>Polarella</taxon>
    </lineage>
</organism>
<gene>
    <name evidence="8" type="ORF">PGLA1383_LOCUS4968</name>
</gene>
<dbReference type="SFLD" id="SFLDS00005">
    <property type="entry name" value="Isoprenoid_Synthase_Type_I"/>
    <property type="match status" value="1"/>
</dbReference>
<evidence type="ECO:0000256" key="2">
    <source>
        <dbReference type="ARBA" id="ARBA00006706"/>
    </source>
</evidence>
<dbReference type="GO" id="GO:0008299">
    <property type="term" value="P:isoprenoid biosynthetic process"/>
    <property type="evidence" value="ECO:0007669"/>
    <property type="project" value="UniProtKB-KW"/>
</dbReference>
<keyword evidence="5" id="KW-0460">Magnesium</keyword>
<dbReference type="CDD" id="cd00685">
    <property type="entry name" value="Trans_IPPS_HT"/>
    <property type="match status" value="1"/>
</dbReference>
<dbReference type="Proteomes" id="UP000654075">
    <property type="component" value="Unassembled WGS sequence"/>
</dbReference>
<accession>A0A813DKF2</accession>
<dbReference type="InterPro" id="IPR000092">
    <property type="entry name" value="Polyprenyl_synt"/>
</dbReference>
<evidence type="ECO:0000256" key="6">
    <source>
        <dbReference type="ARBA" id="ARBA00023229"/>
    </source>
</evidence>
<evidence type="ECO:0000313" key="8">
    <source>
        <dbReference type="EMBL" id="CAE8586072.1"/>
    </source>
</evidence>
<dbReference type="PANTHER" id="PTHR12001">
    <property type="entry name" value="GERANYLGERANYL PYROPHOSPHATE SYNTHASE"/>
    <property type="match status" value="1"/>
</dbReference>
<dbReference type="OrthoDB" id="9927103at2759"/>
<keyword evidence="4" id="KW-0479">Metal-binding</keyword>
<name>A0A813DKF2_POLGL</name>
<comment type="cofactor">
    <cofactor evidence="1">
        <name>Mg(2+)</name>
        <dbReference type="ChEBI" id="CHEBI:18420"/>
    </cofactor>
</comment>
<evidence type="ECO:0000256" key="1">
    <source>
        <dbReference type="ARBA" id="ARBA00001946"/>
    </source>
</evidence>
<dbReference type="GO" id="GO:1901663">
    <property type="term" value="P:quinone biosynthetic process"/>
    <property type="evidence" value="ECO:0007669"/>
    <property type="project" value="UniProtKB-ARBA"/>
</dbReference>
<protein>
    <submittedName>
        <fullName evidence="8">Uncharacterized protein</fullName>
    </submittedName>
</protein>
<dbReference type="GO" id="GO:0004659">
    <property type="term" value="F:prenyltransferase activity"/>
    <property type="evidence" value="ECO:0007669"/>
    <property type="project" value="InterPro"/>
</dbReference>
<evidence type="ECO:0000256" key="7">
    <source>
        <dbReference type="SAM" id="MobiDB-lite"/>
    </source>
</evidence>
<dbReference type="Pfam" id="PF00348">
    <property type="entry name" value="polyprenyl_synt"/>
    <property type="match status" value="1"/>
</dbReference>